<dbReference type="HOGENOM" id="CLU_2455458_0_0_1"/>
<dbReference type="EMBL" id="KI912110">
    <property type="protein sequence ID" value="ETS84337.1"/>
    <property type="molecule type" value="Genomic_DNA"/>
</dbReference>
<accession>W3XFZ8</accession>
<keyword evidence="2" id="KW-1185">Reference proteome</keyword>
<evidence type="ECO:0000313" key="1">
    <source>
        <dbReference type="EMBL" id="ETS84337.1"/>
    </source>
</evidence>
<sequence>MPSLPPQQDKEIGAKVADTTFIEEGISDEKQAEQSNEAAQYLHDHASQYGSYSLDEAKKLVRKIDWRLMPLMWITTNLSAIDASQRSVT</sequence>
<dbReference type="AlphaFoldDB" id="W3XFZ8"/>
<dbReference type="Proteomes" id="UP000030651">
    <property type="component" value="Unassembled WGS sequence"/>
</dbReference>
<gene>
    <name evidence="1" type="ORF">PFICI_02362</name>
</gene>
<dbReference type="InParanoid" id="W3XFZ8"/>
<proteinExistence type="predicted"/>
<dbReference type="RefSeq" id="XP_007829134.1">
    <property type="nucleotide sequence ID" value="XM_007830943.1"/>
</dbReference>
<dbReference type="GeneID" id="19267375"/>
<evidence type="ECO:0000313" key="2">
    <source>
        <dbReference type="Proteomes" id="UP000030651"/>
    </source>
</evidence>
<name>W3XFZ8_PESFW</name>
<dbReference type="KEGG" id="pfy:PFICI_02362"/>
<dbReference type="OrthoDB" id="6730379at2759"/>
<reference evidence="2" key="1">
    <citation type="journal article" date="2015" name="BMC Genomics">
        <title>Genomic and transcriptomic analysis of the endophytic fungus Pestalotiopsis fici reveals its lifestyle and high potential for synthesis of natural products.</title>
        <authorList>
            <person name="Wang X."/>
            <person name="Zhang X."/>
            <person name="Liu L."/>
            <person name="Xiang M."/>
            <person name="Wang W."/>
            <person name="Sun X."/>
            <person name="Che Y."/>
            <person name="Guo L."/>
            <person name="Liu G."/>
            <person name="Guo L."/>
            <person name="Wang C."/>
            <person name="Yin W.B."/>
            <person name="Stadler M."/>
            <person name="Zhang X."/>
            <person name="Liu X."/>
        </authorList>
    </citation>
    <scope>NUCLEOTIDE SEQUENCE [LARGE SCALE GENOMIC DNA]</scope>
    <source>
        <strain evidence="2">W106-1 / CGMCC3.15140</strain>
    </source>
</reference>
<protein>
    <submittedName>
        <fullName evidence="1">Uncharacterized protein</fullName>
    </submittedName>
</protein>
<organism evidence="1 2">
    <name type="scientific">Pestalotiopsis fici (strain W106-1 / CGMCC3.15140)</name>
    <dbReference type="NCBI Taxonomy" id="1229662"/>
    <lineage>
        <taxon>Eukaryota</taxon>
        <taxon>Fungi</taxon>
        <taxon>Dikarya</taxon>
        <taxon>Ascomycota</taxon>
        <taxon>Pezizomycotina</taxon>
        <taxon>Sordariomycetes</taxon>
        <taxon>Xylariomycetidae</taxon>
        <taxon>Amphisphaeriales</taxon>
        <taxon>Sporocadaceae</taxon>
        <taxon>Pestalotiopsis</taxon>
    </lineage>
</organism>